<gene>
    <name evidence="10" type="ORF">TOLI1172_LOCUS5202</name>
</gene>
<dbReference type="EMBL" id="HBFP01007249">
    <property type="protein sequence ID" value="CAD8820808.1"/>
    <property type="molecule type" value="Transcribed_RNA"/>
</dbReference>
<name>A0A7S1ES23_9RHOD</name>
<organism evidence="10">
    <name type="scientific">Timspurckia oligopyrenoides</name>
    <dbReference type="NCBI Taxonomy" id="708627"/>
    <lineage>
        <taxon>Eukaryota</taxon>
        <taxon>Rhodophyta</taxon>
        <taxon>Bangiophyceae</taxon>
        <taxon>Porphyridiales</taxon>
        <taxon>Porphyridiaceae</taxon>
        <taxon>Timspurckia</taxon>
    </lineage>
</organism>
<evidence type="ECO:0000256" key="5">
    <source>
        <dbReference type="ARBA" id="ARBA00023136"/>
    </source>
</evidence>
<keyword evidence="3 8" id="KW-0812">Transmembrane</keyword>
<dbReference type="AlphaFoldDB" id="A0A7S1ES23"/>
<evidence type="ECO:0000256" key="3">
    <source>
        <dbReference type="ARBA" id="ARBA00022692"/>
    </source>
</evidence>
<evidence type="ECO:0000256" key="4">
    <source>
        <dbReference type="ARBA" id="ARBA00022989"/>
    </source>
</evidence>
<sequence length="530" mass="58292">MDDFVDVSKDVLTFPIAPNESHTEIFNLKSNQNAQLVFKLKTNNPRRYFVKPNAGILRPKESIQIAIRFEPVPSVSGEILDSKDKFLLQVAKVPPNATDLASPTLWDSIDKEQIYTRRLKSVVQDKSTIASSPITTLTAPVSATSETGASKTTATSVPESDFKPTRSITSETSRGVDLLGPLDDPLLDTPPVVPQASTSRSVSSKSRQRSTRRADVPADLVESESVIQLQKQVKDILLDQESLSKSNAETRDEIKRLEEQVLSTSSSVEQLKSKKDGVTHDELLSVRSDVSAEIGSRITPVEKQLEILSIPKEDKTESVVNECKQYSDELVRGLGSDVDRKISAITVVLKGNDEKMNAFENRMTSMENEVKRIGEKSVDTALLLEDIHVLKDQLLTSKSELDSLVHRVSSLEASLSTSRDFESQSVDESQISKDLKDAIDALQARIVTLEQSASSKPNEERIAELEDSVKTSLKLCETLQAAQSELKESTVQATRSGVPPPEAAPSPMNAFLLTLIAILLAINLSFYFRS</sequence>
<dbReference type="Pfam" id="PF00635">
    <property type="entry name" value="Motile_Sperm"/>
    <property type="match status" value="1"/>
</dbReference>
<evidence type="ECO:0000313" key="10">
    <source>
        <dbReference type="EMBL" id="CAD8820808.1"/>
    </source>
</evidence>
<reference evidence="10" key="1">
    <citation type="submission" date="2021-01" db="EMBL/GenBank/DDBJ databases">
        <authorList>
            <person name="Corre E."/>
            <person name="Pelletier E."/>
            <person name="Niang G."/>
            <person name="Scheremetjew M."/>
            <person name="Finn R."/>
            <person name="Kale V."/>
            <person name="Holt S."/>
            <person name="Cochrane G."/>
            <person name="Meng A."/>
            <person name="Brown T."/>
            <person name="Cohen L."/>
        </authorList>
    </citation>
    <scope>NUCLEOTIDE SEQUENCE</scope>
    <source>
        <strain evidence="10">CCMP3278</strain>
    </source>
</reference>
<accession>A0A7S1ES23</accession>
<dbReference type="PANTHER" id="PTHR10809:SF6">
    <property type="entry name" value="AT11025P-RELATED"/>
    <property type="match status" value="1"/>
</dbReference>
<evidence type="ECO:0000256" key="2">
    <source>
        <dbReference type="ARBA" id="ARBA00008932"/>
    </source>
</evidence>
<feature type="coiled-coil region" evidence="6">
    <location>
        <begin position="240"/>
        <end position="274"/>
    </location>
</feature>
<feature type="coiled-coil region" evidence="6">
    <location>
        <begin position="349"/>
        <end position="376"/>
    </location>
</feature>
<dbReference type="GO" id="GO:0061817">
    <property type="term" value="P:endoplasmic reticulum-plasma membrane tethering"/>
    <property type="evidence" value="ECO:0007669"/>
    <property type="project" value="TreeGrafter"/>
</dbReference>
<evidence type="ECO:0000256" key="1">
    <source>
        <dbReference type="ARBA" id="ARBA00004211"/>
    </source>
</evidence>
<feature type="compositionally biased region" description="Low complexity" evidence="7">
    <location>
        <begin position="175"/>
        <end position="190"/>
    </location>
</feature>
<dbReference type="GO" id="GO:0090158">
    <property type="term" value="P:endoplasmic reticulum membrane organization"/>
    <property type="evidence" value="ECO:0007669"/>
    <property type="project" value="TreeGrafter"/>
</dbReference>
<evidence type="ECO:0000256" key="6">
    <source>
        <dbReference type="SAM" id="Coils"/>
    </source>
</evidence>
<dbReference type="InterPro" id="IPR000535">
    <property type="entry name" value="MSP_dom"/>
</dbReference>
<keyword evidence="4 8" id="KW-1133">Transmembrane helix</keyword>
<comment type="similarity">
    <text evidence="2">Belongs to the VAMP-associated protein (VAP) (TC 9.B.17) family.</text>
</comment>
<feature type="domain" description="MSP" evidence="9">
    <location>
        <begin position="1"/>
        <end position="124"/>
    </location>
</feature>
<dbReference type="InterPro" id="IPR013783">
    <property type="entry name" value="Ig-like_fold"/>
</dbReference>
<feature type="transmembrane region" description="Helical" evidence="8">
    <location>
        <begin position="510"/>
        <end position="528"/>
    </location>
</feature>
<evidence type="ECO:0000256" key="7">
    <source>
        <dbReference type="SAM" id="MobiDB-lite"/>
    </source>
</evidence>
<proteinExistence type="inferred from homology"/>
<dbReference type="PANTHER" id="PTHR10809">
    <property type="entry name" value="VESICLE-ASSOCIATED MEMBRANE PROTEIN-ASSOCIATED PROTEIN"/>
    <property type="match status" value="1"/>
</dbReference>
<dbReference type="GO" id="GO:0005789">
    <property type="term" value="C:endoplasmic reticulum membrane"/>
    <property type="evidence" value="ECO:0007669"/>
    <property type="project" value="InterPro"/>
</dbReference>
<dbReference type="SUPFAM" id="SSF49354">
    <property type="entry name" value="PapD-like"/>
    <property type="match status" value="1"/>
</dbReference>
<keyword evidence="6" id="KW-0175">Coiled coil</keyword>
<dbReference type="Gene3D" id="2.60.40.10">
    <property type="entry name" value="Immunoglobulins"/>
    <property type="match status" value="1"/>
</dbReference>
<feature type="compositionally biased region" description="Polar residues" evidence="7">
    <location>
        <begin position="140"/>
        <end position="158"/>
    </location>
</feature>
<dbReference type="InterPro" id="IPR016763">
    <property type="entry name" value="VAP"/>
</dbReference>
<evidence type="ECO:0000256" key="8">
    <source>
        <dbReference type="SAM" id="Phobius"/>
    </source>
</evidence>
<keyword evidence="5 8" id="KW-0472">Membrane</keyword>
<comment type="subcellular location">
    <subcellularLocation>
        <location evidence="1">Membrane</location>
        <topology evidence="1">Single-pass type IV membrane protein</topology>
    </subcellularLocation>
</comment>
<dbReference type="GO" id="GO:0005886">
    <property type="term" value="C:plasma membrane"/>
    <property type="evidence" value="ECO:0007669"/>
    <property type="project" value="TreeGrafter"/>
</dbReference>
<protein>
    <recommendedName>
        <fullName evidence="9">MSP domain-containing protein</fullName>
    </recommendedName>
</protein>
<dbReference type="InterPro" id="IPR008962">
    <property type="entry name" value="PapD-like_sf"/>
</dbReference>
<evidence type="ECO:0000259" key="9">
    <source>
        <dbReference type="PROSITE" id="PS50202"/>
    </source>
</evidence>
<dbReference type="PROSITE" id="PS50202">
    <property type="entry name" value="MSP"/>
    <property type="match status" value="1"/>
</dbReference>
<feature type="region of interest" description="Disordered" evidence="7">
    <location>
        <begin position="140"/>
        <end position="218"/>
    </location>
</feature>